<comment type="caution">
    <text evidence="2">The sequence shown here is derived from an EMBL/GenBank/DDBJ whole genome shotgun (WGS) entry which is preliminary data.</text>
</comment>
<proteinExistence type="predicted"/>
<sequence>MTRIELFKVLCDRGLRYPRPGKIWMAPFPSWFKDDWLYIYHQNILGCFSAALKTSPSMSYSMRDSIPPGITKENRRDVDVGPKDSQKKSHDVYRA</sequence>
<reference evidence="2" key="1">
    <citation type="submission" date="2020-09" db="EMBL/GenBank/DDBJ databases">
        <title>Genome-Enabled Discovery of Anthraquinone Biosynthesis in Senna tora.</title>
        <authorList>
            <person name="Kang S.-H."/>
            <person name="Pandey R.P."/>
            <person name="Lee C.-M."/>
            <person name="Sim J.-S."/>
            <person name="Jeong J.-T."/>
            <person name="Choi B.-S."/>
            <person name="Jung M."/>
            <person name="Ginzburg D."/>
            <person name="Zhao K."/>
            <person name="Won S.Y."/>
            <person name="Oh T.-J."/>
            <person name="Yu Y."/>
            <person name="Kim N.-H."/>
            <person name="Lee O.R."/>
            <person name="Lee T.-H."/>
            <person name="Bashyal P."/>
            <person name="Kim T.-S."/>
            <person name="Lee W.-H."/>
            <person name="Kawkins C."/>
            <person name="Kim C.-K."/>
            <person name="Kim J.S."/>
            <person name="Ahn B.O."/>
            <person name="Rhee S.Y."/>
            <person name="Sohng J.K."/>
        </authorList>
    </citation>
    <scope>NUCLEOTIDE SEQUENCE</scope>
    <source>
        <tissue evidence="2">Leaf</tissue>
    </source>
</reference>
<dbReference type="EMBL" id="JAAIUW010000011">
    <property type="protein sequence ID" value="KAF7810569.1"/>
    <property type="molecule type" value="Genomic_DNA"/>
</dbReference>
<organism evidence="2 3">
    <name type="scientific">Senna tora</name>
    <dbReference type="NCBI Taxonomy" id="362788"/>
    <lineage>
        <taxon>Eukaryota</taxon>
        <taxon>Viridiplantae</taxon>
        <taxon>Streptophyta</taxon>
        <taxon>Embryophyta</taxon>
        <taxon>Tracheophyta</taxon>
        <taxon>Spermatophyta</taxon>
        <taxon>Magnoliopsida</taxon>
        <taxon>eudicotyledons</taxon>
        <taxon>Gunneridae</taxon>
        <taxon>Pentapetalae</taxon>
        <taxon>rosids</taxon>
        <taxon>fabids</taxon>
        <taxon>Fabales</taxon>
        <taxon>Fabaceae</taxon>
        <taxon>Caesalpinioideae</taxon>
        <taxon>Cassia clade</taxon>
        <taxon>Senna</taxon>
    </lineage>
</organism>
<keyword evidence="3" id="KW-1185">Reference proteome</keyword>
<dbReference type="AlphaFoldDB" id="A0A834T681"/>
<evidence type="ECO:0000313" key="2">
    <source>
        <dbReference type="EMBL" id="KAF7810569.1"/>
    </source>
</evidence>
<protein>
    <submittedName>
        <fullName evidence="2">Uncharacterized protein</fullName>
    </submittedName>
</protein>
<name>A0A834T681_9FABA</name>
<evidence type="ECO:0000256" key="1">
    <source>
        <dbReference type="SAM" id="MobiDB-lite"/>
    </source>
</evidence>
<dbReference type="Proteomes" id="UP000634136">
    <property type="component" value="Unassembled WGS sequence"/>
</dbReference>
<feature type="region of interest" description="Disordered" evidence="1">
    <location>
        <begin position="58"/>
        <end position="95"/>
    </location>
</feature>
<accession>A0A834T681</accession>
<feature type="compositionally biased region" description="Basic and acidic residues" evidence="1">
    <location>
        <begin position="72"/>
        <end position="95"/>
    </location>
</feature>
<gene>
    <name evidence="2" type="ORF">G2W53_037312</name>
</gene>
<evidence type="ECO:0000313" key="3">
    <source>
        <dbReference type="Proteomes" id="UP000634136"/>
    </source>
</evidence>